<dbReference type="PANTHER" id="PTHR16214:SF3">
    <property type="entry name" value="TRANSMEMBRANE PROTEIN 260"/>
    <property type="match status" value="1"/>
</dbReference>
<dbReference type="EMBL" id="JARGDL010000022">
    <property type="protein sequence ID" value="MDF1612969.1"/>
    <property type="molecule type" value="Genomic_DNA"/>
</dbReference>
<feature type="transmembrane region" description="Helical" evidence="1">
    <location>
        <begin position="480"/>
        <end position="499"/>
    </location>
</feature>
<dbReference type="PANTHER" id="PTHR16214">
    <property type="entry name" value="TRANSMEMBRANE PROTEIN 260"/>
    <property type="match status" value="1"/>
</dbReference>
<feature type="transmembrane region" description="Helical" evidence="1">
    <location>
        <begin position="511"/>
        <end position="532"/>
    </location>
</feature>
<evidence type="ECO:0000313" key="2">
    <source>
        <dbReference type="EMBL" id="MDF1612969.1"/>
    </source>
</evidence>
<feature type="transmembrane region" description="Helical" evidence="1">
    <location>
        <begin position="256"/>
        <end position="275"/>
    </location>
</feature>
<dbReference type="AlphaFoldDB" id="A0AAE3P2P3"/>
<keyword evidence="1" id="KW-0472">Membrane</keyword>
<evidence type="ECO:0000256" key="1">
    <source>
        <dbReference type="SAM" id="Phobius"/>
    </source>
</evidence>
<keyword evidence="1" id="KW-0812">Transmembrane</keyword>
<comment type="caution">
    <text evidence="2">The sequence shown here is derived from an EMBL/GenBank/DDBJ whole genome shotgun (WGS) entry which is preliminary data.</text>
</comment>
<dbReference type="Pfam" id="PF11028">
    <property type="entry name" value="TMEM260-like"/>
    <property type="match status" value="1"/>
</dbReference>
<feature type="transmembrane region" description="Helical" evidence="1">
    <location>
        <begin position="72"/>
        <end position="95"/>
    </location>
</feature>
<accession>A0AAE3P2P3</accession>
<dbReference type="Proteomes" id="UP001221302">
    <property type="component" value="Unassembled WGS sequence"/>
</dbReference>
<feature type="transmembrane region" description="Helical" evidence="1">
    <location>
        <begin position="315"/>
        <end position="334"/>
    </location>
</feature>
<dbReference type="InterPro" id="IPR052724">
    <property type="entry name" value="GT117_domain-containing"/>
</dbReference>
<keyword evidence="1" id="KW-1133">Transmembrane helix</keyword>
<feature type="transmembrane region" description="Helical" evidence="1">
    <location>
        <begin position="346"/>
        <end position="366"/>
    </location>
</feature>
<feature type="transmembrane region" description="Helical" evidence="1">
    <location>
        <begin position="5"/>
        <end position="24"/>
    </location>
</feature>
<keyword evidence="3" id="KW-1185">Reference proteome</keyword>
<feature type="transmembrane region" description="Helical" evidence="1">
    <location>
        <begin position="455"/>
        <end position="474"/>
    </location>
</feature>
<feature type="transmembrane region" description="Helical" evidence="1">
    <location>
        <begin position="218"/>
        <end position="236"/>
    </location>
</feature>
<feature type="transmembrane region" description="Helical" evidence="1">
    <location>
        <begin position="116"/>
        <end position="136"/>
    </location>
</feature>
<organism evidence="2 3">
    <name type="scientific">Stygiobacter electus</name>
    <dbReference type="NCBI Taxonomy" id="3032292"/>
    <lineage>
        <taxon>Bacteria</taxon>
        <taxon>Pseudomonadati</taxon>
        <taxon>Ignavibacteriota</taxon>
        <taxon>Ignavibacteria</taxon>
        <taxon>Ignavibacteriales</taxon>
        <taxon>Melioribacteraceae</taxon>
        <taxon>Stygiobacter</taxon>
    </lineage>
</organism>
<protein>
    <submittedName>
        <fullName evidence="2">DUF2723 domain-containing protein</fullName>
    </submittedName>
</protein>
<proteinExistence type="predicted"/>
<reference evidence="2" key="1">
    <citation type="submission" date="2023-03" db="EMBL/GenBank/DDBJ databases">
        <title>Stygiobacter electus gen. nov., sp. nov., facultatively anaerobic thermotolerant bacterium of the class Ignavibacteria from a well of Yessentuki mineral water deposit.</title>
        <authorList>
            <person name="Podosokorskaya O.A."/>
            <person name="Elcheninov A.G."/>
            <person name="Petrova N.F."/>
            <person name="Zavarzina D.G."/>
            <person name="Kublanov I.V."/>
            <person name="Merkel A.Y."/>
        </authorList>
    </citation>
    <scope>NUCLEOTIDE SEQUENCE</scope>
    <source>
        <strain evidence="2">09-Me</strain>
    </source>
</reference>
<evidence type="ECO:0000313" key="3">
    <source>
        <dbReference type="Proteomes" id="UP001221302"/>
    </source>
</evidence>
<feature type="transmembrane region" description="Helical" evidence="1">
    <location>
        <begin position="281"/>
        <end position="303"/>
    </location>
</feature>
<dbReference type="InterPro" id="IPR021280">
    <property type="entry name" value="TMEM260-like"/>
</dbReference>
<name>A0AAE3P2P3_9BACT</name>
<sequence>MSQKLLNRIIAFFVFLISAVQFFITAQPTLSFWDCGEFAASSYSLQVPHPPGTPFFLLIGKLFSMIPFAEDIGFRINTVSVLSSAFSVLFLYLIIVKVIQFYLKKELTTFSDGLKIYLPAAIGALSFSFSDTFWFNGVESEVYAFSTFFIALVVWLMILWNEKADEPESERYIVMIFYLIGLSTGVHLMSVLAIVSVVMTIYFRKYLQNEETLKQTGIYFLVHAAIILVAAVLMWLSQTDANPPSSEQFQAIDKRFLMIFALISIVYMGVFYKKLFVKDSIYIPIIIGGITLMAVYPGLVKYFTKIIAFIGSNNTTLGLIGLFVIIALLIYLVYWTSKENKLTANLVLKSLLFAILGVTTYAQIMIRANQETPINMNSPKTFTELESYLNREQYGDFPIWKRRYSSEPHQMGVFTNYSSDFDFLWNYQINHMFNRYLFWNYIGRVSNDQDAGVDFTQLFGIPFLLGLFGLYHHYKRDWKMASVFLVMFIFLGYLTAFYQNQQEPQPRERDYFYVGAFFVFSLWIGLGVRGLIELLEENFAGQNLLKPITWAVIAVSFLAVPVNMAKQEWFWHDRSRNYVPWDYAYNMLQSVAPNAIIFTNGDNDTFPLWYLQDVQGVRRDVRIANLSLLNTNWYVKQLKNNEPYGTPKIAMSFTDEEIDQLTPVRWEPQEVSVPVSDEAIKEFGVTDSSIVKNKKLTWVMQPGAQFGDVQAVRVQDLVVLDIIAKAEWKRPVYFAVTVSDDSKISLDDYLIMEGMAWRVVPKKNPNKNIEYVNEPILRKQLMEEPEGYNKLYQPGFKFRGLNDSTIFFDENHVRLVQNYRNAFIRLALYYLYQERNNNKVIETLDKMEEKVPRHVIPMDYRIKHDVAKLYFNVGAMKQYKAFAKEVIEEAKKRLNANPRDYNSWYNPYDILLTHYDNLKMYKEGLTIAEQLKSYVPNDENINKLVEHFRNLISTGKDEVAKQKIEVK</sequence>
<gene>
    <name evidence="2" type="ORF">P0M35_12460</name>
</gene>
<dbReference type="RefSeq" id="WP_321536740.1">
    <property type="nucleotide sequence ID" value="NZ_JARGDL010000022.1"/>
</dbReference>
<feature type="transmembrane region" description="Helical" evidence="1">
    <location>
        <begin position="172"/>
        <end position="203"/>
    </location>
</feature>
<feature type="transmembrane region" description="Helical" evidence="1">
    <location>
        <begin position="544"/>
        <end position="565"/>
    </location>
</feature>
<feature type="transmembrane region" description="Helical" evidence="1">
    <location>
        <begin position="142"/>
        <end position="160"/>
    </location>
</feature>